<protein>
    <submittedName>
        <fullName evidence="1">Uncharacterized protein</fullName>
    </submittedName>
</protein>
<dbReference type="KEGG" id="nei:BG910_07655"/>
<reference evidence="1 2" key="1">
    <citation type="submission" date="2017-06" db="EMBL/GenBank/DDBJ databases">
        <title>Neisseria chenwenguii sp. nov., isolated from the intestinal contents of Tibetan Plateau Pika in Yushu, Qinghai Province, China.</title>
        <authorList>
            <person name="Zhang G."/>
        </authorList>
    </citation>
    <scope>NUCLEOTIDE SEQUENCE [LARGE SCALE GENOMIC DNA]</scope>
    <source>
        <strain evidence="1 2">10023</strain>
    </source>
</reference>
<sequence>MKTLPVAAILALFLLSACAAEWQKRTAPQGQPRYVLQTRRVGTIPSEGLKTITERDLRAGDILFSSERSLVSVNVRLFNRSAVSHTLIYPGSGEIAEAVGAGAQRNQPDRRFQTA</sequence>
<dbReference type="PROSITE" id="PS51257">
    <property type="entry name" value="PROKAR_LIPOPROTEIN"/>
    <property type="match status" value="1"/>
</dbReference>
<dbReference type="SUPFAM" id="SSF54001">
    <property type="entry name" value="Cysteine proteinases"/>
    <property type="match status" value="1"/>
</dbReference>
<keyword evidence="2" id="KW-1185">Reference proteome</keyword>
<dbReference type="Proteomes" id="UP000198238">
    <property type="component" value="Chromosome"/>
</dbReference>
<dbReference type="EMBL" id="CP022278">
    <property type="protein sequence ID" value="ASK27635.1"/>
    <property type="molecule type" value="Genomic_DNA"/>
</dbReference>
<dbReference type="InterPro" id="IPR038765">
    <property type="entry name" value="Papain-like_cys_pep_sf"/>
</dbReference>
<evidence type="ECO:0000313" key="2">
    <source>
        <dbReference type="Proteomes" id="UP000198238"/>
    </source>
</evidence>
<dbReference type="RefSeq" id="WP_089036336.1">
    <property type="nucleotide sequence ID" value="NZ_CP022278.1"/>
</dbReference>
<proteinExistence type="predicted"/>
<gene>
    <name evidence="1" type="ORF">BG910_07655</name>
</gene>
<accession>A0A220S359</accession>
<dbReference type="Gene3D" id="3.90.1720.10">
    <property type="entry name" value="endopeptidase domain like (from Nostoc punctiforme)"/>
    <property type="match status" value="1"/>
</dbReference>
<evidence type="ECO:0000313" key="1">
    <source>
        <dbReference type="EMBL" id="ASK27635.1"/>
    </source>
</evidence>
<organism evidence="1 2">
    <name type="scientific">Neisseria chenwenguii</name>
    <dbReference type="NCBI Taxonomy" id="1853278"/>
    <lineage>
        <taxon>Bacteria</taxon>
        <taxon>Pseudomonadati</taxon>
        <taxon>Pseudomonadota</taxon>
        <taxon>Betaproteobacteria</taxon>
        <taxon>Neisseriales</taxon>
        <taxon>Neisseriaceae</taxon>
        <taxon>Neisseria</taxon>
    </lineage>
</organism>
<dbReference type="AlphaFoldDB" id="A0A220S359"/>
<dbReference type="OrthoDB" id="6534631at2"/>
<name>A0A220S359_9NEIS</name>